<proteinExistence type="predicted"/>
<evidence type="ECO:0000313" key="2">
    <source>
        <dbReference type="EMBL" id="HJC72107.1"/>
    </source>
</evidence>
<name>A0A9D2Q5Z5_9FIRM</name>
<evidence type="ECO:0000313" key="3">
    <source>
        <dbReference type="Proteomes" id="UP000823918"/>
    </source>
</evidence>
<reference evidence="2" key="2">
    <citation type="submission" date="2021-04" db="EMBL/GenBank/DDBJ databases">
        <authorList>
            <person name="Gilroy R."/>
        </authorList>
    </citation>
    <scope>NUCLEOTIDE SEQUENCE</scope>
    <source>
        <strain evidence="2">5933</strain>
    </source>
</reference>
<reference evidence="2" key="1">
    <citation type="journal article" date="2021" name="PeerJ">
        <title>Extensive microbial diversity within the chicken gut microbiome revealed by metagenomics and culture.</title>
        <authorList>
            <person name="Gilroy R."/>
            <person name="Ravi A."/>
            <person name="Getino M."/>
            <person name="Pursley I."/>
            <person name="Horton D.L."/>
            <person name="Alikhan N.F."/>
            <person name="Baker D."/>
            <person name="Gharbi K."/>
            <person name="Hall N."/>
            <person name="Watson M."/>
            <person name="Adriaenssens E.M."/>
            <person name="Foster-Nyarko E."/>
            <person name="Jarju S."/>
            <person name="Secka A."/>
            <person name="Antonio M."/>
            <person name="Oren A."/>
            <person name="Chaudhuri R.R."/>
            <person name="La Ragione R."/>
            <person name="Hildebrand F."/>
            <person name="Pallen M.J."/>
        </authorList>
    </citation>
    <scope>NUCLEOTIDE SEQUENCE</scope>
    <source>
        <strain evidence="2">5933</strain>
    </source>
</reference>
<dbReference type="Proteomes" id="UP000823918">
    <property type="component" value="Unassembled WGS sequence"/>
</dbReference>
<dbReference type="PANTHER" id="PTHR22642">
    <property type="entry name" value="IMIDAZOLONEPROPIONASE"/>
    <property type="match status" value="1"/>
</dbReference>
<dbReference type="CDD" id="cd01300">
    <property type="entry name" value="YtcJ_like"/>
    <property type="match status" value="1"/>
</dbReference>
<dbReference type="InterPro" id="IPR013108">
    <property type="entry name" value="Amidohydro_3"/>
</dbReference>
<protein>
    <submittedName>
        <fullName evidence="2">Amidohydrolase</fullName>
    </submittedName>
</protein>
<dbReference type="InterPro" id="IPR032466">
    <property type="entry name" value="Metal_Hydrolase"/>
</dbReference>
<gene>
    <name evidence="2" type="ORF">H9698_04845</name>
</gene>
<dbReference type="AlphaFoldDB" id="A0A9D2Q5Z5"/>
<dbReference type="Pfam" id="PF07969">
    <property type="entry name" value="Amidohydro_3"/>
    <property type="match status" value="1"/>
</dbReference>
<organism evidence="2 3">
    <name type="scientific">Candidatus Ruthenibacterium merdavium</name>
    <dbReference type="NCBI Taxonomy" id="2838752"/>
    <lineage>
        <taxon>Bacteria</taxon>
        <taxon>Bacillati</taxon>
        <taxon>Bacillota</taxon>
        <taxon>Clostridia</taxon>
        <taxon>Eubacteriales</taxon>
        <taxon>Oscillospiraceae</taxon>
        <taxon>Ruthenibacterium</taxon>
    </lineage>
</organism>
<feature type="domain" description="Amidohydrolase 3" evidence="1">
    <location>
        <begin position="48"/>
        <end position="526"/>
    </location>
</feature>
<dbReference type="InterPro" id="IPR011059">
    <property type="entry name" value="Metal-dep_hydrolase_composite"/>
</dbReference>
<sequence>MKKQLYFGGTILTMEDKARTAQALLVEDGVIVAVGRCEDFMEQAEGAQLIDLKGRVLMPAFIDPHSHFTSYAISLLQPSVEHCRTYEEIVQTIRAFLEKKQPPKGKWITVKGFDHNALEERVPPDRAVLDEAAPDNPLLLQHQSGHTGVLNTCGLKALGIDENTPAPAGGTIQKKDGRLTGYLEENALIEAMQKIPMPTPEELEGAYLEAQERYASYGIATMQEGMVMDVMTGMFELLCQKKLLKLDLIAYADFRSCDLFLKKFKAHIDRYQDHLKIGGYKVFLDGSPQARTAWLTKPYENGEGECGYPTMTDEQLTERINQSLREGRQLLAHCNGDAAAQQYLNCFNRATGQLDDAPDIRPVMIHAQMLRPDQLPLMKQLGMMPSFFVAHVYHWGDVHLRNLGKERAQRISCAGSALKEGIRFTFHQDSPVIEPNMLETVWCAVSRITKNGVKLGEEECIDVWEALKAVTIHAAYQYFEEKKKGSLAVGKQADLVILDQDPTAVAKESIREIRVLQTIKNGETVYRA</sequence>
<dbReference type="PANTHER" id="PTHR22642:SF2">
    <property type="entry name" value="PROTEIN LONG AFTER FAR-RED 3"/>
    <property type="match status" value="1"/>
</dbReference>
<accession>A0A9D2Q5Z5</accession>
<dbReference type="GO" id="GO:0016810">
    <property type="term" value="F:hydrolase activity, acting on carbon-nitrogen (but not peptide) bonds"/>
    <property type="evidence" value="ECO:0007669"/>
    <property type="project" value="InterPro"/>
</dbReference>
<dbReference type="Gene3D" id="3.10.310.70">
    <property type="match status" value="1"/>
</dbReference>
<dbReference type="SUPFAM" id="SSF51556">
    <property type="entry name" value="Metallo-dependent hydrolases"/>
    <property type="match status" value="1"/>
</dbReference>
<dbReference type="SUPFAM" id="SSF51338">
    <property type="entry name" value="Composite domain of metallo-dependent hydrolases"/>
    <property type="match status" value="1"/>
</dbReference>
<dbReference type="EMBL" id="DWWA01000023">
    <property type="protein sequence ID" value="HJC72107.1"/>
    <property type="molecule type" value="Genomic_DNA"/>
</dbReference>
<dbReference type="Gene3D" id="2.30.40.10">
    <property type="entry name" value="Urease, subunit C, domain 1"/>
    <property type="match status" value="1"/>
</dbReference>
<dbReference type="Gene3D" id="3.20.20.140">
    <property type="entry name" value="Metal-dependent hydrolases"/>
    <property type="match status" value="1"/>
</dbReference>
<dbReference type="InterPro" id="IPR033932">
    <property type="entry name" value="YtcJ-like"/>
</dbReference>
<comment type="caution">
    <text evidence="2">The sequence shown here is derived from an EMBL/GenBank/DDBJ whole genome shotgun (WGS) entry which is preliminary data.</text>
</comment>
<evidence type="ECO:0000259" key="1">
    <source>
        <dbReference type="Pfam" id="PF07969"/>
    </source>
</evidence>